<evidence type="ECO:0000259" key="1">
    <source>
        <dbReference type="Pfam" id="PF01266"/>
    </source>
</evidence>
<dbReference type="RefSeq" id="WP_312031708.1">
    <property type="nucleotide sequence ID" value="NZ_CP051151.1"/>
</dbReference>
<organism evidence="3 4">
    <name type="scientific">Hujiaoplasma nucleasis</name>
    <dbReference type="NCBI Taxonomy" id="2725268"/>
    <lineage>
        <taxon>Bacteria</taxon>
        <taxon>Bacillati</taxon>
        <taxon>Mycoplasmatota</taxon>
        <taxon>Mollicutes</taxon>
        <taxon>Candidatus Izemoplasmatales</taxon>
        <taxon>Hujiaoplasmataceae</taxon>
        <taxon>Hujiaoplasma</taxon>
    </lineage>
</organism>
<dbReference type="Pfam" id="PF01266">
    <property type="entry name" value="DAO"/>
    <property type="match status" value="1"/>
</dbReference>
<evidence type="ECO:0000313" key="3">
    <source>
        <dbReference type="EMBL" id="QLY40856.1"/>
    </source>
</evidence>
<evidence type="ECO:0000259" key="2">
    <source>
        <dbReference type="Pfam" id="PF04324"/>
    </source>
</evidence>
<reference evidence="3 4" key="1">
    <citation type="submission" date="2020-04" db="EMBL/GenBank/DDBJ databases">
        <authorList>
            <person name="Zheng R.K."/>
            <person name="Sun C.M."/>
        </authorList>
    </citation>
    <scope>NUCLEOTIDE SEQUENCE [LARGE SCALE GENOMIC DNA]</scope>
    <source>
        <strain evidence="4">zrk29</strain>
    </source>
</reference>
<dbReference type="SUPFAM" id="SSF51905">
    <property type="entry name" value="FAD/NAD(P)-binding domain"/>
    <property type="match status" value="1"/>
</dbReference>
<evidence type="ECO:0000313" key="4">
    <source>
        <dbReference type="Proteomes" id="UP000512167"/>
    </source>
</evidence>
<dbReference type="InterPro" id="IPR041854">
    <property type="entry name" value="BFD-like_2Fe2S-bd_dom_sf"/>
</dbReference>
<dbReference type="InterPro" id="IPR007419">
    <property type="entry name" value="BFD-like_2Fe2S-bd_dom"/>
</dbReference>
<feature type="domain" description="FAD dependent oxidoreductase" evidence="1">
    <location>
        <begin position="3"/>
        <end position="351"/>
    </location>
</feature>
<feature type="domain" description="BFD-like [2Fe-2S]-binding" evidence="2">
    <location>
        <begin position="399"/>
        <end position="453"/>
    </location>
</feature>
<dbReference type="Pfam" id="PF04324">
    <property type="entry name" value="Fer2_BFD"/>
    <property type="match status" value="1"/>
</dbReference>
<dbReference type="Gene3D" id="3.50.50.60">
    <property type="entry name" value="FAD/NAD(P)-binding domain"/>
    <property type="match status" value="1"/>
</dbReference>
<proteinExistence type="predicted"/>
<accession>A0A7L6N3L4</accession>
<name>A0A7L6N3L4_9MOLU</name>
<dbReference type="Proteomes" id="UP000512167">
    <property type="component" value="Chromosome"/>
</dbReference>
<protein>
    <submittedName>
        <fullName evidence="3">NAD(P)/FAD-dependent oxidoreductase</fullName>
    </submittedName>
</protein>
<dbReference type="KEGG" id="tbk:HF295_08310"/>
<dbReference type="Gene3D" id="1.10.10.1100">
    <property type="entry name" value="BFD-like [2Fe-2S]-binding domain"/>
    <property type="match status" value="1"/>
</dbReference>
<dbReference type="EMBL" id="CP051151">
    <property type="protein sequence ID" value="QLY40856.1"/>
    <property type="molecule type" value="Genomic_DNA"/>
</dbReference>
<sequence>MYDYIIIGAGVIGSAVARELSKYQVKVLCLEKENDVANVQTLANSAIIHAGHNPEPGSLKARLSLWGNLLYDDLERELNIPLLRTGAFVVAHGKEEEKDLDKYVKICKENKVPGYQLLSGQQARKIERNLAGSITKVLSLPSTKVTNPWEVAFALMENAIENGVKLKLNHRVTKIIKENDFYLVEVNHHINFKTKNIINAGGVASDDIGQMIEIPPFKIKGRKGEYYVLDKRNIGFINHVIYPLPSERGKGVLLTPQVHGEILIGPSSEFVDDKHQASTTQKGLEYVKEHSKELAKNIPYNQIIRSFAGIRSTSTYDDFYIQESKYNKGFYYLGGIESPGLTAAPAIAKYLINDVIGVQNHYLINNQFKPYRKAKVEFHRLPLNDQKRLLEIEPKYGKIICKCEKITEKEIIDAIHGLLGTHTIKGIKKRVRAGAGICQGGYCEEKVMKILARELNLDPLDIIYDKDNSKLFLSESKVEK</sequence>
<dbReference type="Gene3D" id="3.30.9.10">
    <property type="entry name" value="D-Amino Acid Oxidase, subunit A, domain 2"/>
    <property type="match status" value="1"/>
</dbReference>
<dbReference type="InterPro" id="IPR036188">
    <property type="entry name" value="FAD/NAD-bd_sf"/>
</dbReference>
<dbReference type="AlphaFoldDB" id="A0A7L6N3L4"/>
<dbReference type="CDD" id="cd19946">
    <property type="entry name" value="GlpA-like_Fer2_BFD-like"/>
    <property type="match status" value="1"/>
</dbReference>
<dbReference type="PANTHER" id="PTHR42720:SF1">
    <property type="entry name" value="GLYCEROL 3-PHOSPHATE OXIDASE"/>
    <property type="match status" value="1"/>
</dbReference>
<dbReference type="InterPro" id="IPR006076">
    <property type="entry name" value="FAD-dep_OxRdtase"/>
</dbReference>
<gene>
    <name evidence="3" type="ORF">HF295_08310</name>
</gene>
<keyword evidence="4" id="KW-1185">Reference proteome</keyword>
<dbReference type="InterPro" id="IPR052745">
    <property type="entry name" value="G3P_Oxidase/Oxidoreductase"/>
</dbReference>
<dbReference type="PANTHER" id="PTHR42720">
    <property type="entry name" value="GLYCEROL-3-PHOSPHATE DEHYDROGENASE"/>
    <property type="match status" value="1"/>
</dbReference>